<accession>A0ABT8BID7</accession>
<name>A0ABT8BID7_9HYPH</name>
<keyword evidence="2" id="KW-1185">Reference proteome</keyword>
<dbReference type="EMBL" id="JAUFPX010000014">
    <property type="protein sequence ID" value="MDN3591917.1"/>
    <property type="molecule type" value="Genomic_DNA"/>
</dbReference>
<comment type="caution">
    <text evidence="1">The sequence shown here is derived from an EMBL/GenBank/DDBJ whole genome shotgun (WGS) entry which is preliminary data.</text>
</comment>
<evidence type="ECO:0000313" key="2">
    <source>
        <dbReference type="Proteomes" id="UP001224644"/>
    </source>
</evidence>
<protein>
    <submittedName>
        <fullName evidence="1">Uncharacterized protein</fullName>
    </submittedName>
</protein>
<dbReference type="RefSeq" id="WP_238227540.1">
    <property type="nucleotide sequence ID" value="NZ_BPQD01000029.1"/>
</dbReference>
<organism evidence="1 2">
    <name type="scientific">Methylobacterium adhaesivum</name>
    <dbReference type="NCBI Taxonomy" id="333297"/>
    <lineage>
        <taxon>Bacteria</taxon>
        <taxon>Pseudomonadati</taxon>
        <taxon>Pseudomonadota</taxon>
        <taxon>Alphaproteobacteria</taxon>
        <taxon>Hyphomicrobiales</taxon>
        <taxon>Methylobacteriaceae</taxon>
        <taxon>Methylobacterium</taxon>
    </lineage>
</organism>
<evidence type="ECO:0000313" key="1">
    <source>
        <dbReference type="EMBL" id="MDN3591917.1"/>
    </source>
</evidence>
<reference evidence="2" key="1">
    <citation type="journal article" date="2019" name="Int. J. Syst. Evol. Microbiol.">
        <title>The Global Catalogue of Microorganisms (GCM) 10K type strain sequencing project: providing services to taxonomists for standard genome sequencing and annotation.</title>
        <authorList>
            <consortium name="The Broad Institute Genomics Platform"/>
            <consortium name="The Broad Institute Genome Sequencing Center for Infectious Disease"/>
            <person name="Wu L."/>
            <person name="Ma J."/>
        </authorList>
    </citation>
    <scope>NUCLEOTIDE SEQUENCE [LARGE SCALE GENOMIC DNA]</scope>
    <source>
        <strain evidence="2">CECT 7069</strain>
    </source>
</reference>
<proteinExistence type="predicted"/>
<sequence>MIGRIQITEGRILTLAETRSSGDGFVLAFVRLLKAGPERFDLLLRTTGLTLQQRLFGSAVPAAVFAPVVRRTDLIAFDDFLATCHAPSK</sequence>
<dbReference type="Proteomes" id="UP001224644">
    <property type="component" value="Unassembled WGS sequence"/>
</dbReference>
<gene>
    <name evidence="1" type="ORF">QWZ12_15045</name>
</gene>